<name>A0A316W1I1_9BASI</name>
<dbReference type="EMBL" id="KZ819370">
    <property type="protein sequence ID" value="PWN43364.1"/>
    <property type="molecule type" value="Genomic_DNA"/>
</dbReference>
<dbReference type="Proteomes" id="UP000245783">
    <property type="component" value="Unassembled WGS sequence"/>
</dbReference>
<dbReference type="InParanoid" id="A0A316W1I1"/>
<evidence type="ECO:0000313" key="2">
    <source>
        <dbReference type="Proteomes" id="UP000245783"/>
    </source>
</evidence>
<accession>A0A316W1I1</accession>
<protein>
    <submittedName>
        <fullName evidence="1">Uncharacterized protein</fullName>
    </submittedName>
</protein>
<dbReference type="GeneID" id="37039586"/>
<gene>
    <name evidence="1" type="ORF">IE81DRAFT_88158</name>
</gene>
<sequence>MRMRAFCAKSPRWTEPRLRKKVGLAHLFAAEKSSGTLESVRKCDKAITMPHPMGEPNLWSHDLIENAYRAWETWESSTIVEATRERKV</sequence>
<reference evidence="1 2" key="1">
    <citation type="journal article" date="2018" name="Mol. Biol. Evol.">
        <title>Broad Genomic Sampling Reveals a Smut Pathogenic Ancestry of the Fungal Clade Ustilaginomycotina.</title>
        <authorList>
            <person name="Kijpornyongpan T."/>
            <person name="Mondo S.J."/>
            <person name="Barry K."/>
            <person name="Sandor L."/>
            <person name="Lee J."/>
            <person name="Lipzen A."/>
            <person name="Pangilinan J."/>
            <person name="LaButti K."/>
            <person name="Hainaut M."/>
            <person name="Henrissat B."/>
            <person name="Grigoriev I.V."/>
            <person name="Spatafora J.W."/>
            <person name="Aime M.C."/>
        </authorList>
    </citation>
    <scope>NUCLEOTIDE SEQUENCE [LARGE SCALE GENOMIC DNA]</scope>
    <source>
        <strain evidence="1 2">MCA 4658</strain>
    </source>
</reference>
<proteinExistence type="predicted"/>
<organism evidence="1 2">
    <name type="scientific">Ceraceosorus guamensis</name>
    <dbReference type="NCBI Taxonomy" id="1522189"/>
    <lineage>
        <taxon>Eukaryota</taxon>
        <taxon>Fungi</taxon>
        <taxon>Dikarya</taxon>
        <taxon>Basidiomycota</taxon>
        <taxon>Ustilaginomycotina</taxon>
        <taxon>Exobasidiomycetes</taxon>
        <taxon>Ceraceosorales</taxon>
        <taxon>Ceraceosoraceae</taxon>
        <taxon>Ceraceosorus</taxon>
    </lineage>
</organism>
<dbReference type="AlphaFoldDB" id="A0A316W1I1"/>
<dbReference type="RefSeq" id="XP_025370524.1">
    <property type="nucleotide sequence ID" value="XM_025517716.1"/>
</dbReference>
<keyword evidence="2" id="KW-1185">Reference proteome</keyword>
<evidence type="ECO:0000313" key="1">
    <source>
        <dbReference type="EMBL" id="PWN43364.1"/>
    </source>
</evidence>